<keyword evidence="9 12" id="KW-0407">Ion channel</keyword>
<accession>A0A4Q1JXF4</accession>
<feature type="binding site" evidence="12">
    <location>
        <position position="84"/>
    </location>
    <ligand>
        <name>Na(+)</name>
        <dbReference type="ChEBI" id="CHEBI:29101"/>
        <note>structural</note>
    </ligand>
</feature>
<organism evidence="13 14">
    <name type="scientific">Pseudoxanthomonas composti</name>
    <dbReference type="NCBI Taxonomy" id="2137479"/>
    <lineage>
        <taxon>Bacteria</taxon>
        <taxon>Pseudomonadati</taxon>
        <taxon>Pseudomonadota</taxon>
        <taxon>Gammaproteobacteria</taxon>
        <taxon>Lysobacterales</taxon>
        <taxon>Lysobacteraceae</taxon>
        <taxon>Pseudoxanthomonas</taxon>
    </lineage>
</organism>
<proteinExistence type="inferred from homology"/>
<dbReference type="Proteomes" id="UP000289784">
    <property type="component" value="Unassembled WGS sequence"/>
</dbReference>
<dbReference type="InterPro" id="IPR003691">
    <property type="entry name" value="FluC"/>
</dbReference>
<name>A0A4Q1JXF4_9GAMM</name>
<dbReference type="GO" id="GO:0005886">
    <property type="term" value="C:plasma membrane"/>
    <property type="evidence" value="ECO:0007669"/>
    <property type="project" value="UniProtKB-SubCell"/>
</dbReference>
<evidence type="ECO:0000256" key="3">
    <source>
        <dbReference type="ARBA" id="ARBA00022519"/>
    </source>
</evidence>
<keyword evidence="12" id="KW-0813">Transport</keyword>
<keyword evidence="4 12" id="KW-0812">Transmembrane</keyword>
<feature type="transmembrane region" description="Helical" evidence="12">
    <location>
        <begin position="6"/>
        <end position="27"/>
    </location>
</feature>
<dbReference type="HAMAP" id="MF_00454">
    <property type="entry name" value="FluC"/>
    <property type="match status" value="1"/>
</dbReference>
<evidence type="ECO:0000256" key="4">
    <source>
        <dbReference type="ARBA" id="ARBA00022692"/>
    </source>
</evidence>
<dbReference type="NCBIfam" id="NF010814">
    <property type="entry name" value="PRK14218.1"/>
    <property type="match status" value="1"/>
</dbReference>
<dbReference type="RefSeq" id="WP_129470175.1">
    <property type="nucleotide sequence ID" value="NZ_SAWZ01000002.1"/>
</dbReference>
<evidence type="ECO:0000256" key="6">
    <source>
        <dbReference type="ARBA" id="ARBA00023053"/>
    </source>
</evidence>
<keyword evidence="5 12" id="KW-1133">Transmembrane helix</keyword>
<comment type="caution">
    <text evidence="13">The sequence shown here is derived from an EMBL/GenBank/DDBJ whole genome shotgun (WGS) entry which is preliminary data.</text>
</comment>
<feature type="transmembrane region" description="Helical" evidence="12">
    <location>
        <begin position="103"/>
        <end position="128"/>
    </location>
</feature>
<evidence type="ECO:0000256" key="11">
    <source>
        <dbReference type="ARBA" id="ARBA00035585"/>
    </source>
</evidence>
<evidence type="ECO:0000313" key="14">
    <source>
        <dbReference type="Proteomes" id="UP000289784"/>
    </source>
</evidence>
<dbReference type="OrthoDB" id="9806299at2"/>
<keyword evidence="6 12" id="KW-0915">Sodium</keyword>
<evidence type="ECO:0000256" key="5">
    <source>
        <dbReference type="ARBA" id="ARBA00022989"/>
    </source>
</evidence>
<evidence type="ECO:0000256" key="8">
    <source>
        <dbReference type="ARBA" id="ARBA00023136"/>
    </source>
</evidence>
<protein>
    <recommendedName>
        <fullName evidence="12">Fluoride-specific ion channel FluC</fullName>
    </recommendedName>
</protein>
<comment type="activity regulation">
    <text evidence="12">Na(+) is not transported, but it plays an essential structural role and its presence is essential for fluoride channel function.</text>
</comment>
<evidence type="ECO:0000313" key="13">
    <source>
        <dbReference type="EMBL" id="RXR07361.1"/>
    </source>
</evidence>
<sequence length="134" mass="14127">MNPALWWQQLGLVMAGGALGAGLRFWIGGVMLRQFGNTLPYGTMAANFLGAFVAGFLLVWLEHRGAAALYLRAFLIVGVLGGLTTFSSLMMESLIFFRSGRSAALLANLGISLAGGLVLVALGAWLALQLRPAS</sequence>
<keyword evidence="3" id="KW-0997">Cell inner membrane</keyword>
<dbReference type="GO" id="GO:0046872">
    <property type="term" value="F:metal ion binding"/>
    <property type="evidence" value="ECO:0007669"/>
    <property type="project" value="UniProtKB-KW"/>
</dbReference>
<feature type="transmembrane region" description="Helical" evidence="12">
    <location>
        <begin position="67"/>
        <end position="91"/>
    </location>
</feature>
<dbReference type="EMBL" id="SAWZ01000002">
    <property type="protein sequence ID" value="RXR07361.1"/>
    <property type="molecule type" value="Genomic_DNA"/>
</dbReference>
<feature type="binding site" evidence="12">
    <location>
        <position position="81"/>
    </location>
    <ligand>
        <name>Na(+)</name>
        <dbReference type="ChEBI" id="CHEBI:29101"/>
        <note>structural</note>
    </ligand>
</feature>
<evidence type="ECO:0000256" key="9">
    <source>
        <dbReference type="ARBA" id="ARBA00023303"/>
    </source>
</evidence>
<dbReference type="Pfam" id="PF02537">
    <property type="entry name" value="CRCB"/>
    <property type="match status" value="1"/>
</dbReference>
<dbReference type="PANTHER" id="PTHR28259">
    <property type="entry name" value="FLUORIDE EXPORT PROTEIN 1-RELATED"/>
    <property type="match status" value="1"/>
</dbReference>
<evidence type="ECO:0000256" key="7">
    <source>
        <dbReference type="ARBA" id="ARBA00023065"/>
    </source>
</evidence>
<feature type="transmembrane region" description="Helical" evidence="12">
    <location>
        <begin position="39"/>
        <end position="61"/>
    </location>
</feature>
<dbReference type="AlphaFoldDB" id="A0A4Q1JXF4"/>
<keyword evidence="7 12" id="KW-0406">Ion transport</keyword>
<comment type="catalytic activity">
    <reaction evidence="11">
        <text>fluoride(in) = fluoride(out)</text>
        <dbReference type="Rhea" id="RHEA:76159"/>
        <dbReference type="ChEBI" id="CHEBI:17051"/>
    </reaction>
    <physiologicalReaction direction="left-to-right" evidence="11">
        <dbReference type="Rhea" id="RHEA:76160"/>
    </physiologicalReaction>
</comment>
<comment type="function">
    <text evidence="12">Fluoride-specific ion channel. Important for reducing fluoride concentration in the cell, thus reducing its toxicity.</text>
</comment>
<gene>
    <name evidence="12 13" type="primary">crcB</name>
    <name evidence="12" type="synonym">fluC</name>
    <name evidence="13" type="ORF">EPA99_05440</name>
</gene>
<keyword evidence="2 12" id="KW-1003">Cell membrane</keyword>
<comment type="similarity">
    <text evidence="10 12">Belongs to the fluoride channel Fluc/FEX (TC 1.A.43) family.</text>
</comment>
<dbReference type="PANTHER" id="PTHR28259:SF1">
    <property type="entry name" value="FLUORIDE EXPORT PROTEIN 1-RELATED"/>
    <property type="match status" value="1"/>
</dbReference>
<dbReference type="GO" id="GO:0062054">
    <property type="term" value="F:fluoride channel activity"/>
    <property type="evidence" value="ECO:0007669"/>
    <property type="project" value="UniProtKB-UniRule"/>
</dbReference>
<keyword evidence="12" id="KW-0479">Metal-binding</keyword>
<comment type="subcellular location">
    <subcellularLocation>
        <location evidence="1 12">Cell membrane</location>
        <topology evidence="1 12">Multi-pass membrane protein</topology>
    </subcellularLocation>
</comment>
<evidence type="ECO:0000256" key="10">
    <source>
        <dbReference type="ARBA" id="ARBA00035120"/>
    </source>
</evidence>
<keyword evidence="14" id="KW-1185">Reference proteome</keyword>
<keyword evidence="8 12" id="KW-0472">Membrane</keyword>
<dbReference type="GO" id="GO:0140114">
    <property type="term" value="P:cellular detoxification of fluoride"/>
    <property type="evidence" value="ECO:0007669"/>
    <property type="project" value="UniProtKB-UniRule"/>
</dbReference>
<evidence type="ECO:0000256" key="1">
    <source>
        <dbReference type="ARBA" id="ARBA00004651"/>
    </source>
</evidence>
<evidence type="ECO:0000256" key="12">
    <source>
        <dbReference type="HAMAP-Rule" id="MF_00454"/>
    </source>
</evidence>
<reference evidence="13 14" key="1">
    <citation type="submission" date="2019-01" db="EMBL/GenBank/DDBJ databases">
        <title>Pseudoxanthomonas composti sp. nov., isolated from compost.</title>
        <authorList>
            <person name="Yang G."/>
        </authorList>
    </citation>
    <scope>NUCLEOTIDE SEQUENCE [LARGE SCALE GENOMIC DNA]</scope>
    <source>
        <strain evidence="13 14">GSS15</strain>
    </source>
</reference>
<evidence type="ECO:0000256" key="2">
    <source>
        <dbReference type="ARBA" id="ARBA00022475"/>
    </source>
</evidence>